<organism evidence="3 4">
    <name type="scientific">Dendrobium chrysotoxum</name>
    <name type="common">Orchid</name>
    <dbReference type="NCBI Taxonomy" id="161865"/>
    <lineage>
        <taxon>Eukaryota</taxon>
        <taxon>Viridiplantae</taxon>
        <taxon>Streptophyta</taxon>
        <taxon>Embryophyta</taxon>
        <taxon>Tracheophyta</taxon>
        <taxon>Spermatophyta</taxon>
        <taxon>Magnoliopsida</taxon>
        <taxon>Liliopsida</taxon>
        <taxon>Asparagales</taxon>
        <taxon>Orchidaceae</taxon>
        <taxon>Epidendroideae</taxon>
        <taxon>Malaxideae</taxon>
        <taxon>Dendrobiinae</taxon>
        <taxon>Dendrobium</taxon>
    </lineage>
</organism>
<sequence length="603" mass="68712">MEIRWWSADWRKSVGGREELRRWSPDWRKSGGGWEELRRWSANWWKFVDGREEIRRWATDGQKSDIDREELRRWERMGGSSTMVGILEEVRRWSADWRKSGGGHKELWQFSDLALGRHPVMAAVLSSVPPQLFTATHRHLPPFRRRDRNTFHLYSPSPLPAAANAAINTSSIEHRIQESLSILDLMQSESISPDPSLLCSILKRCADARSLRLGRIAHEKAVLAGLHTDPFVGNSLLLLYSRCGFLSTARKLFDEMPSRNVVSWTTAISMYHHAGLPHEAINLYRLMCGGAAFDNSVVKPNCFTYTTVLNCCASVKDFELGVKVHMQIVDDGLQNDKFIIVALIDMYTKCGKVCDARKVFDKIPELSIEACTAMIEGYSGNGQPKEAVDVMRMVLRSGPVAEMVIALGFTAMIRPFLMEMALRHGQEIHAHIIKFGHKPENKHLSALVNLYERCDKMAIAYRVFKELEVKEFGLWRRLLSGFVRNGLYAEALMVYAEMTTLDYGMSHFVVIEALNACVGMQGLKEGRQIHGTLLKVENLMGSTSLTVLSELYISCGKHEEALKVRWTDVVYDQRMEVLWEALHKIVDIYRKQNETTGFRNVMA</sequence>
<comment type="caution">
    <text evidence="3">The sequence shown here is derived from an EMBL/GenBank/DDBJ whole genome shotgun (WGS) entry which is preliminary data.</text>
</comment>
<evidence type="ECO:0000256" key="2">
    <source>
        <dbReference type="PROSITE-ProRule" id="PRU00708"/>
    </source>
</evidence>
<protein>
    <recommendedName>
        <fullName evidence="5">Pentatricopeptide repeat-containing protein</fullName>
    </recommendedName>
</protein>
<dbReference type="InterPro" id="IPR011990">
    <property type="entry name" value="TPR-like_helical_dom_sf"/>
</dbReference>
<evidence type="ECO:0000313" key="3">
    <source>
        <dbReference type="EMBL" id="KAH0466803.1"/>
    </source>
</evidence>
<feature type="repeat" description="PPR" evidence="2">
    <location>
        <begin position="367"/>
        <end position="401"/>
    </location>
</feature>
<dbReference type="InterPro" id="IPR002885">
    <property type="entry name" value="PPR_rpt"/>
</dbReference>
<dbReference type="Pfam" id="PF01535">
    <property type="entry name" value="PPR"/>
    <property type="match status" value="5"/>
</dbReference>
<dbReference type="Gene3D" id="1.25.40.10">
    <property type="entry name" value="Tetratricopeptide repeat domain"/>
    <property type="match status" value="3"/>
</dbReference>
<dbReference type="PANTHER" id="PTHR24015">
    <property type="entry name" value="OS07G0578800 PROTEIN-RELATED"/>
    <property type="match status" value="1"/>
</dbReference>
<dbReference type="AlphaFoldDB" id="A0AAV7HH38"/>
<keyword evidence="1" id="KW-0677">Repeat</keyword>
<reference evidence="3 4" key="1">
    <citation type="journal article" date="2021" name="Hortic Res">
        <title>Chromosome-scale assembly of the Dendrobium chrysotoxum genome enhances the understanding of orchid evolution.</title>
        <authorList>
            <person name="Zhang Y."/>
            <person name="Zhang G.Q."/>
            <person name="Zhang D."/>
            <person name="Liu X.D."/>
            <person name="Xu X.Y."/>
            <person name="Sun W.H."/>
            <person name="Yu X."/>
            <person name="Zhu X."/>
            <person name="Wang Z.W."/>
            <person name="Zhao X."/>
            <person name="Zhong W.Y."/>
            <person name="Chen H."/>
            <person name="Yin W.L."/>
            <person name="Huang T."/>
            <person name="Niu S.C."/>
            <person name="Liu Z.J."/>
        </authorList>
    </citation>
    <scope>NUCLEOTIDE SEQUENCE [LARGE SCALE GENOMIC DNA]</scope>
    <source>
        <strain evidence="3">Lindl</strain>
    </source>
</reference>
<dbReference type="PANTHER" id="PTHR24015:SF739">
    <property type="entry name" value="OS03G0644200 PROTEIN"/>
    <property type="match status" value="1"/>
</dbReference>
<dbReference type="FunFam" id="1.25.40.10:FF:000381">
    <property type="entry name" value="Pentatricopeptide repeat-containing protein"/>
    <property type="match status" value="1"/>
</dbReference>
<name>A0AAV7HH38_DENCH</name>
<dbReference type="Proteomes" id="UP000775213">
    <property type="component" value="Unassembled WGS sequence"/>
</dbReference>
<dbReference type="GO" id="GO:0009451">
    <property type="term" value="P:RNA modification"/>
    <property type="evidence" value="ECO:0007669"/>
    <property type="project" value="InterPro"/>
</dbReference>
<evidence type="ECO:0000256" key="1">
    <source>
        <dbReference type="ARBA" id="ARBA00022737"/>
    </source>
</evidence>
<dbReference type="PROSITE" id="PS51375">
    <property type="entry name" value="PPR"/>
    <property type="match status" value="2"/>
</dbReference>
<proteinExistence type="predicted"/>
<evidence type="ECO:0008006" key="5">
    <source>
        <dbReference type="Google" id="ProtNLM"/>
    </source>
</evidence>
<dbReference type="EMBL" id="JAGFBR010000005">
    <property type="protein sequence ID" value="KAH0466803.1"/>
    <property type="molecule type" value="Genomic_DNA"/>
</dbReference>
<feature type="repeat" description="PPR" evidence="2">
    <location>
        <begin position="229"/>
        <end position="263"/>
    </location>
</feature>
<dbReference type="NCBIfam" id="TIGR00756">
    <property type="entry name" value="PPR"/>
    <property type="match status" value="1"/>
</dbReference>
<gene>
    <name evidence="3" type="ORF">IEQ34_004041</name>
</gene>
<dbReference type="InterPro" id="IPR046960">
    <property type="entry name" value="PPR_At4g14850-like_plant"/>
</dbReference>
<evidence type="ECO:0000313" key="4">
    <source>
        <dbReference type="Proteomes" id="UP000775213"/>
    </source>
</evidence>
<keyword evidence="4" id="KW-1185">Reference proteome</keyword>
<dbReference type="GO" id="GO:0003723">
    <property type="term" value="F:RNA binding"/>
    <property type="evidence" value="ECO:0007669"/>
    <property type="project" value="InterPro"/>
</dbReference>
<accession>A0AAV7HH38</accession>